<evidence type="ECO:0000313" key="2">
    <source>
        <dbReference type="EMBL" id="NOV42597.1"/>
    </source>
</evidence>
<name>A0A6M2DCB6_RHIMP</name>
<accession>A0A6M2DCB6</accession>
<evidence type="ECO:0000256" key="1">
    <source>
        <dbReference type="SAM" id="SignalP"/>
    </source>
</evidence>
<keyword evidence="1" id="KW-0732">Signal</keyword>
<reference evidence="2" key="1">
    <citation type="submission" date="2019-09" db="EMBL/GenBank/DDBJ databases">
        <title>Organ-specific transcriptomic study of the physiology of the cattle tick, Rhipicephalus microplus.</title>
        <authorList>
            <person name="Tirloni L."/>
            <person name="Braz G."/>
            <person name="Gandara A.C.P."/>
            <person name="Sabadin G.A."/>
            <person name="da Silva R.M."/>
            <person name="Guizzo M.G."/>
            <person name="Machado J.A."/>
            <person name="Costa E.P."/>
            <person name="Gomes H.F."/>
            <person name="Moraes J."/>
            <person name="Mota M.B.S."/>
            <person name="Mesquita R.D."/>
            <person name="Alvarenga P.H."/>
            <person name="Alves F."/>
            <person name="Seixas A."/>
            <person name="da Fonseca R.N."/>
            <person name="Fogaca A."/>
            <person name="Logullo C."/>
            <person name="Tanaka A."/>
            <person name="Daffre S."/>
            <person name="Termignoni C."/>
            <person name="Vaz I.S.Jr."/>
            <person name="Oliveira P.L."/>
            <person name="Ribeiro J.M."/>
        </authorList>
    </citation>
    <scope>NUCLEOTIDE SEQUENCE</scope>
    <source>
        <strain evidence="2">Porto Alegre</strain>
    </source>
</reference>
<feature type="signal peptide" evidence="1">
    <location>
        <begin position="1"/>
        <end position="21"/>
    </location>
</feature>
<organism evidence="2">
    <name type="scientific">Rhipicephalus microplus</name>
    <name type="common">Cattle tick</name>
    <name type="synonym">Boophilus microplus</name>
    <dbReference type="NCBI Taxonomy" id="6941"/>
    <lineage>
        <taxon>Eukaryota</taxon>
        <taxon>Metazoa</taxon>
        <taxon>Ecdysozoa</taxon>
        <taxon>Arthropoda</taxon>
        <taxon>Chelicerata</taxon>
        <taxon>Arachnida</taxon>
        <taxon>Acari</taxon>
        <taxon>Parasitiformes</taxon>
        <taxon>Ixodida</taxon>
        <taxon>Ixodoidea</taxon>
        <taxon>Ixodidae</taxon>
        <taxon>Rhipicephalinae</taxon>
        <taxon>Rhipicephalus</taxon>
        <taxon>Boophilus</taxon>
    </lineage>
</organism>
<protein>
    <submittedName>
        <fullName evidence="2">Putative secreted protein synganglion overexpressed</fullName>
    </submittedName>
</protein>
<dbReference type="AlphaFoldDB" id="A0A6M2DCB6"/>
<dbReference type="EMBL" id="GHWJ01009860">
    <property type="protein sequence ID" value="NOV42597.1"/>
    <property type="molecule type" value="Transcribed_RNA"/>
</dbReference>
<feature type="chain" id="PRO_5026982684" evidence="1">
    <location>
        <begin position="22"/>
        <end position="132"/>
    </location>
</feature>
<proteinExistence type="predicted"/>
<sequence>MQMFITVTTQILLVLMQEIQALSSNQALTKCPCRPFITATRAQANQWLQHNVLQQHAIRFVPPVLKHGTVVCQVLTVLHRVCLVGSRFTSMLTVSYYKLVKLATEKVSSCVTSCLVFFDRSIALVHESSVSG</sequence>